<sequence>MVRLPEAVMAYTSADVEGQTVPWKPDAWRRSFVGCERAFDELSKHVETYGGIKRGYIRERAGGDPTELFLLSMAWGYGTVGYGPTRVSRVLSQPDAADKLAAIVNATRDGGAEQGWKALLRTDRIKGFGMAFGTKLLYFAGYATNDRPRPLILDAFVRRGLHELVDPEMPSKGLVRLEDYLRYLHIAEEAAIELGSPEVLEYALFDLGKKL</sequence>
<dbReference type="Proteomes" id="UP000005038">
    <property type="component" value="Unassembled WGS sequence"/>
</dbReference>
<dbReference type="OrthoDB" id="4077754at2"/>
<proteinExistence type="predicted"/>
<dbReference type="InterPro" id="IPR048868">
    <property type="entry name" value="OGG-like_put"/>
</dbReference>
<evidence type="ECO:0000313" key="2">
    <source>
        <dbReference type="Proteomes" id="UP000005038"/>
    </source>
</evidence>
<dbReference type="Pfam" id="PF21790">
    <property type="entry name" value="OGG"/>
    <property type="match status" value="1"/>
</dbReference>
<comment type="caution">
    <text evidence="1">The sequence shown here is derived from an EMBL/GenBank/DDBJ whole genome shotgun (WGS) entry which is preliminary data.</text>
</comment>
<dbReference type="STRING" id="1108044.GOOTI_106_00050"/>
<evidence type="ECO:0008006" key="3">
    <source>
        <dbReference type="Google" id="ProtNLM"/>
    </source>
</evidence>
<accession>H5TLN4</accession>
<dbReference type="AlphaFoldDB" id="H5TLN4"/>
<name>H5TLN4_GORO1</name>
<dbReference type="EMBL" id="BAFB01000106">
    <property type="protein sequence ID" value="GAB34392.1"/>
    <property type="molecule type" value="Genomic_DNA"/>
</dbReference>
<reference evidence="1" key="1">
    <citation type="submission" date="2012-02" db="EMBL/GenBank/DDBJ databases">
        <title>Whole genome shotgun sequence of Gordonia otitidis NBRC 100426.</title>
        <authorList>
            <person name="Yoshida I."/>
            <person name="Hosoyama A."/>
            <person name="Tsuchikane K."/>
            <person name="Katsumata H."/>
            <person name="Yamazaki S."/>
            <person name="Fujita N."/>
        </authorList>
    </citation>
    <scope>NUCLEOTIDE SEQUENCE [LARGE SCALE GENOMIC DNA]</scope>
    <source>
        <strain evidence="1">NBRC 100426</strain>
    </source>
</reference>
<protein>
    <recommendedName>
        <fullName evidence="3">HhH-GPD domain-containing protein</fullName>
    </recommendedName>
</protein>
<organism evidence="1 2">
    <name type="scientific">Gordonia otitidis (strain DSM 44809 / CCUG 52243 / JCM 12355 / NBRC 100426 / IFM 10032)</name>
    <dbReference type="NCBI Taxonomy" id="1108044"/>
    <lineage>
        <taxon>Bacteria</taxon>
        <taxon>Bacillati</taxon>
        <taxon>Actinomycetota</taxon>
        <taxon>Actinomycetes</taxon>
        <taxon>Mycobacteriales</taxon>
        <taxon>Gordoniaceae</taxon>
        <taxon>Gordonia</taxon>
    </lineage>
</organism>
<evidence type="ECO:0000313" key="1">
    <source>
        <dbReference type="EMBL" id="GAB34392.1"/>
    </source>
</evidence>
<dbReference type="RefSeq" id="WP_007238629.1">
    <property type="nucleotide sequence ID" value="NZ_BAFB01000106.1"/>
</dbReference>
<keyword evidence="2" id="KW-1185">Reference proteome</keyword>
<gene>
    <name evidence="1" type="ORF">GOOTI_106_00050</name>
</gene>